<dbReference type="AlphaFoldDB" id="A0A318U587"/>
<accession>A0A318U587</accession>
<comment type="caution">
    <text evidence="1">The sequence shown here is derived from an EMBL/GenBank/DDBJ whole genome shotgun (WGS) entry which is preliminary data.</text>
</comment>
<proteinExistence type="predicted"/>
<sequence length="424" mass="51696">YKIDKEDNIDYKKVYYADLVLKNNAEGFKKLLPNVETYHLFSNLIGEKDIPTFANASYYIRNLKHYLNNSLIKDNAVNKKEISPLEYNILVKKILEILEDTKYDREFNFYQSIPNKARPAIDKMFEVLMPHIRLWDSEIDNSNPKDAWGYKKWDNWRSTWIYRELDVFNSERKDNYKDKVYKLPSLLWKYNRIFSFSGNFKNELFLSTQFYEKNPKFDHNTMAIDYQEEDYYWRNRVKVYSMQVDLWEMLVAYLELQVAMTNSINGGNFEWDESKTLEQNLRFKKISLSFRKFKEKTLNYMKLSQLLGYASQEKNNLNTLQLFPGGPNYQYETDFRHAYKWAWNEYHKFIQPMQHILDKRANIKHEVRTNFEPELLKYYDFIWKNIQLVDKIDKPHLIYESEVKERLNMIISHYKNKFNWKFKI</sequence>
<organism evidence="1 2">
    <name type="scientific">Metamycoplasma alkalescens</name>
    <dbReference type="NCBI Taxonomy" id="45363"/>
    <lineage>
        <taxon>Bacteria</taxon>
        <taxon>Bacillati</taxon>
        <taxon>Mycoplasmatota</taxon>
        <taxon>Mycoplasmoidales</taxon>
        <taxon>Metamycoplasmataceae</taxon>
        <taxon>Metamycoplasma</taxon>
    </lineage>
</organism>
<dbReference type="RefSeq" id="WP_110858215.1">
    <property type="nucleotide sequence ID" value="NZ_QKLP01000004.1"/>
</dbReference>
<gene>
    <name evidence="1" type="ORF">BCF88_1041</name>
</gene>
<dbReference type="EMBL" id="QKLP01000004">
    <property type="protein sequence ID" value="PYF43136.1"/>
    <property type="molecule type" value="Genomic_DNA"/>
</dbReference>
<dbReference type="Proteomes" id="UP000247715">
    <property type="component" value="Unassembled WGS sequence"/>
</dbReference>
<evidence type="ECO:0000313" key="1">
    <source>
        <dbReference type="EMBL" id="PYF43136.1"/>
    </source>
</evidence>
<dbReference type="NCBIfam" id="NF045938">
    <property type="entry name" value="MAG3960_fam_LP"/>
    <property type="match status" value="1"/>
</dbReference>
<name>A0A318U587_9BACT</name>
<feature type="non-terminal residue" evidence="1">
    <location>
        <position position="1"/>
    </location>
</feature>
<reference evidence="1 2" key="1">
    <citation type="submission" date="2018-06" db="EMBL/GenBank/DDBJ databases">
        <title>Genomic Encyclopedia of Archaeal and Bacterial Type Strains, Phase II (KMG-II): from individual species to whole genera.</title>
        <authorList>
            <person name="Goeker M."/>
        </authorList>
    </citation>
    <scope>NUCLEOTIDE SEQUENCE [LARGE SCALE GENOMIC DNA]</scope>
    <source>
        <strain evidence="1 2">ATCC 29103</strain>
    </source>
</reference>
<protein>
    <submittedName>
        <fullName evidence="1">Uncharacterized protein</fullName>
    </submittedName>
</protein>
<evidence type="ECO:0000313" key="2">
    <source>
        <dbReference type="Proteomes" id="UP000247715"/>
    </source>
</evidence>